<keyword evidence="2 7" id="KW-0812">Transmembrane</keyword>
<keyword evidence="4 7" id="KW-0472">Membrane</keyword>
<dbReference type="PROSITE" id="PS50076">
    <property type="entry name" value="DNAJ_2"/>
    <property type="match status" value="1"/>
</dbReference>
<comment type="similarity">
    <text evidence="6">Belongs to the TIM14 family.</text>
</comment>
<dbReference type="CDD" id="cd06257">
    <property type="entry name" value="DnaJ"/>
    <property type="match status" value="1"/>
</dbReference>
<dbReference type="PRINTS" id="PR00625">
    <property type="entry name" value="JDOMAIN"/>
</dbReference>
<dbReference type="SMART" id="SM00271">
    <property type="entry name" value="DnaJ"/>
    <property type="match status" value="1"/>
</dbReference>
<dbReference type="EMBL" id="BAABBN010000015">
    <property type="protein sequence ID" value="GAA3938906.1"/>
    <property type="molecule type" value="Genomic_DNA"/>
</dbReference>
<evidence type="ECO:0000256" key="5">
    <source>
        <dbReference type="ARBA" id="ARBA00023186"/>
    </source>
</evidence>
<feature type="transmembrane region" description="Helical" evidence="7">
    <location>
        <begin position="6"/>
        <end position="21"/>
    </location>
</feature>
<feature type="transmembrane region" description="Helical" evidence="7">
    <location>
        <begin position="56"/>
        <end position="75"/>
    </location>
</feature>
<feature type="transmembrane region" description="Helical" evidence="7">
    <location>
        <begin position="33"/>
        <end position="50"/>
    </location>
</feature>
<dbReference type="SUPFAM" id="SSF46565">
    <property type="entry name" value="Chaperone J-domain"/>
    <property type="match status" value="1"/>
</dbReference>
<gene>
    <name evidence="9" type="ORF">GCM10022277_38740</name>
</gene>
<dbReference type="InterPro" id="IPR036869">
    <property type="entry name" value="J_dom_sf"/>
</dbReference>
<evidence type="ECO:0000259" key="8">
    <source>
        <dbReference type="PROSITE" id="PS50076"/>
    </source>
</evidence>
<evidence type="ECO:0000313" key="10">
    <source>
        <dbReference type="Proteomes" id="UP001501565"/>
    </source>
</evidence>
<dbReference type="Gene3D" id="1.10.287.110">
    <property type="entry name" value="DnaJ domain"/>
    <property type="match status" value="1"/>
</dbReference>
<dbReference type="PANTHER" id="PTHR12763">
    <property type="match status" value="1"/>
</dbReference>
<sequence length="246" mass="27646">MAKLLMLFAGGFIVWYSVRWYKQQDPAVARKSLLTYVLWGGVAVLILMALTGRTHWITAAVGALIPVLKSGFPYLRRLIPFAWQWQKGRAEQQGRLKGEWLQLSVNPLQGRVDGVVLKGELENKKLSELVESELKSLLASCLQSDTKSTQLLAVFLQQTYGEQWQSAFSDVLNNHREQRFDAPHSPGEMSIKEASEILGVTETASKQEINQAYKSLMQKVHPDRGGSDYLTRLVAQAKEVMLSKKA</sequence>
<dbReference type="InterPro" id="IPR001623">
    <property type="entry name" value="DnaJ_domain"/>
</dbReference>
<evidence type="ECO:0000256" key="4">
    <source>
        <dbReference type="ARBA" id="ARBA00023136"/>
    </source>
</evidence>
<organism evidence="9 10">
    <name type="scientific">Litoribacillus peritrichatus</name>
    <dbReference type="NCBI Taxonomy" id="718191"/>
    <lineage>
        <taxon>Bacteria</taxon>
        <taxon>Pseudomonadati</taxon>
        <taxon>Pseudomonadota</taxon>
        <taxon>Gammaproteobacteria</taxon>
        <taxon>Oceanospirillales</taxon>
        <taxon>Oceanospirillaceae</taxon>
        <taxon>Litoribacillus</taxon>
    </lineage>
</organism>
<evidence type="ECO:0000256" key="2">
    <source>
        <dbReference type="ARBA" id="ARBA00022692"/>
    </source>
</evidence>
<keyword evidence="10" id="KW-1185">Reference proteome</keyword>
<keyword evidence="5" id="KW-0143">Chaperone</keyword>
<accession>A0ABP7N9I4</accession>
<evidence type="ECO:0000256" key="1">
    <source>
        <dbReference type="ARBA" id="ARBA00004167"/>
    </source>
</evidence>
<dbReference type="RefSeq" id="WP_344800292.1">
    <property type="nucleotide sequence ID" value="NZ_BAABBN010000015.1"/>
</dbReference>
<evidence type="ECO:0000313" key="9">
    <source>
        <dbReference type="EMBL" id="GAA3938906.1"/>
    </source>
</evidence>
<reference evidence="10" key="1">
    <citation type="journal article" date="2019" name="Int. J. Syst. Evol. Microbiol.">
        <title>The Global Catalogue of Microorganisms (GCM) 10K type strain sequencing project: providing services to taxonomists for standard genome sequencing and annotation.</title>
        <authorList>
            <consortium name="The Broad Institute Genomics Platform"/>
            <consortium name="The Broad Institute Genome Sequencing Center for Infectious Disease"/>
            <person name="Wu L."/>
            <person name="Ma J."/>
        </authorList>
    </citation>
    <scope>NUCLEOTIDE SEQUENCE [LARGE SCALE GENOMIC DNA]</scope>
    <source>
        <strain evidence="10">JCM 17551</strain>
    </source>
</reference>
<dbReference type="Proteomes" id="UP001501565">
    <property type="component" value="Unassembled WGS sequence"/>
</dbReference>
<feature type="domain" description="J" evidence="8">
    <location>
        <begin position="193"/>
        <end position="246"/>
    </location>
</feature>
<dbReference type="Pfam" id="PF00226">
    <property type="entry name" value="DnaJ"/>
    <property type="match status" value="1"/>
</dbReference>
<evidence type="ECO:0000256" key="7">
    <source>
        <dbReference type="SAM" id="Phobius"/>
    </source>
</evidence>
<comment type="caution">
    <text evidence="9">The sequence shown here is derived from an EMBL/GenBank/DDBJ whole genome shotgun (WGS) entry which is preliminary data.</text>
</comment>
<name>A0ABP7N9I4_9GAMM</name>
<protein>
    <recommendedName>
        <fullName evidence="8">J domain-containing protein</fullName>
    </recommendedName>
</protein>
<evidence type="ECO:0000256" key="3">
    <source>
        <dbReference type="ARBA" id="ARBA00022989"/>
    </source>
</evidence>
<comment type="subcellular location">
    <subcellularLocation>
        <location evidence="1">Membrane</location>
        <topology evidence="1">Single-pass membrane protein</topology>
    </subcellularLocation>
</comment>
<evidence type="ECO:0000256" key="6">
    <source>
        <dbReference type="ARBA" id="ARBA00038105"/>
    </source>
</evidence>
<dbReference type="PANTHER" id="PTHR12763:SF28">
    <property type="entry name" value="GEO10507P1-RELATED"/>
    <property type="match status" value="1"/>
</dbReference>
<proteinExistence type="inferred from homology"/>
<keyword evidence="3 7" id="KW-1133">Transmembrane helix</keyword>